<feature type="domain" description="Large ribosomal subunit protein bL12 oligomerization" evidence="6">
    <location>
        <begin position="48"/>
        <end position="78"/>
    </location>
</feature>
<evidence type="ECO:0000259" key="5">
    <source>
        <dbReference type="Pfam" id="PF00542"/>
    </source>
</evidence>
<accession>A0A098VUV2</accession>
<evidence type="ECO:0000256" key="1">
    <source>
        <dbReference type="ARBA" id="ARBA00007197"/>
    </source>
</evidence>
<dbReference type="GO" id="GO:0003735">
    <property type="term" value="F:structural constituent of ribosome"/>
    <property type="evidence" value="ECO:0007669"/>
    <property type="project" value="InterPro"/>
</dbReference>
<comment type="similarity">
    <text evidence="1">Belongs to the bacterial ribosomal protein bL12 family.</text>
</comment>
<keyword evidence="3" id="KW-0687">Ribonucleoprotein</keyword>
<dbReference type="InterPro" id="IPR000206">
    <property type="entry name" value="Ribosomal_bL12"/>
</dbReference>
<dbReference type="Pfam" id="PF16320">
    <property type="entry name" value="Ribosomal_L12_N"/>
    <property type="match status" value="1"/>
</dbReference>
<name>A0A098VUV2_9MICR</name>
<dbReference type="InterPro" id="IPR014719">
    <property type="entry name" value="Ribosomal_bL12_C/ClpS-like"/>
</dbReference>
<dbReference type="RefSeq" id="XP_013239090.1">
    <property type="nucleotide sequence ID" value="XM_013383636.1"/>
</dbReference>
<dbReference type="EMBL" id="JMKJ01000054">
    <property type="protein sequence ID" value="KGG52654.1"/>
    <property type="molecule type" value="Genomic_DNA"/>
</dbReference>
<proteinExistence type="inferred from homology"/>
<dbReference type="GeneID" id="25258457"/>
<dbReference type="VEuPathDB" id="MicrosporidiaDB:DI09_149p20"/>
<evidence type="ECO:0000256" key="3">
    <source>
        <dbReference type="ARBA" id="ARBA00023274"/>
    </source>
</evidence>
<protein>
    <recommendedName>
        <fullName evidence="9">Ribosomal protein L7/L12 C-terminal domain-containing protein</fullName>
    </recommendedName>
</protein>
<evidence type="ECO:0008006" key="9">
    <source>
        <dbReference type="Google" id="ProtNLM"/>
    </source>
</evidence>
<keyword evidence="8" id="KW-1185">Reference proteome</keyword>
<dbReference type="SUPFAM" id="SSF54736">
    <property type="entry name" value="ClpS-like"/>
    <property type="match status" value="1"/>
</dbReference>
<reference evidence="7 8" key="1">
    <citation type="submission" date="2014-04" db="EMBL/GenBank/DDBJ databases">
        <title>A new species of microsporidia sheds light on the evolution of extreme parasitism.</title>
        <authorList>
            <person name="Haag K.L."/>
            <person name="James T.Y."/>
            <person name="Larsson R."/>
            <person name="Schaer T.M."/>
            <person name="Refardt D."/>
            <person name="Pombert J.-F."/>
            <person name="Ebert D."/>
        </authorList>
    </citation>
    <scope>NUCLEOTIDE SEQUENCE [LARGE SCALE GENOMIC DNA]</scope>
    <source>
        <strain evidence="7 8">UGP3</strain>
        <tissue evidence="7">Spores</tissue>
    </source>
</reference>
<dbReference type="InterPro" id="IPR008932">
    <property type="entry name" value="Ribosomal_bL12_oligo"/>
</dbReference>
<evidence type="ECO:0000259" key="6">
    <source>
        <dbReference type="Pfam" id="PF16320"/>
    </source>
</evidence>
<sequence length="188" mass="20095">MLIRVDRISTCLSRRVKHFTTAPSASFNLEKNPPAQSIDSIGGSPLVQQLVDSIEKLTLLETAALVKSLKARLNLPDVGFSPTQLGATQHLSTLGSGPLATEVESPAPAAPPTQTEFKIILQKVDPAAKAKIIREIKGILPGLNLVEVCQHLGFSQSVPKLVKEKLTSADAQKLKKTLEDLGATVSME</sequence>
<feature type="domain" description="Large ribosomal subunit protein bL12 C-terminal" evidence="5">
    <location>
        <begin position="117"/>
        <end position="187"/>
    </location>
</feature>
<dbReference type="PANTHER" id="PTHR45987">
    <property type="entry name" value="39S RIBOSOMAL PROTEIN L12"/>
    <property type="match status" value="1"/>
</dbReference>
<dbReference type="SUPFAM" id="SSF48300">
    <property type="entry name" value="Ribosomal protein L7/12, oligomerisation (N-terminal) domain"/>
    <property type="match status" value="1"/>
</dbReference>
<dbReference type="Pfam" id="PF00542">
    <property type="entry name" value="Ribosomal_L12"/>
    <property type="match status" value="1"/>
</dbReference>
<dbReference type="GO" id="GO:0005762">
    <property type="term" value="C:mitochondrial large ribosomal subunit"/>
    <property type="evidence" value="ECO:0007669"/>
    <property type="project" value="TreeGrafter"/>
</dbReference>
<evidence type="ECO:0000313" key="7">
    <source>
        <dbReference type="EMBL" id="KGG52654.1"/>
    </source>
</evidence>
<evidence type="ECO:0000256" key="2">
    <source>
        <dbReference type="ARBA" id="ARBA00022980"/>
    </source>
</evidence>
<dbReference type="GO" id="GO:0003729">
    <property type="term" value="F:mRNA binding"/>
    <property type="evidence" value="ECO:0007669"/>
    <property type="project" value="TreeGrafter"/>
</dbReference>
<evidence type="ECO:0000313" key="8">
    <source>
        <dbReference type="Proteomes" id="UP000029725"/>
    </source>
</evidence>
<dbReference type="OrthoDB" id="250175at2759"/>
<dbReference type="InterPro" id="IPR013823">
    <property type="entry name" value="Ribosomal_bL12_C"/>
</dbReference>
<evidence type="ECO:0000256" key="4">
    <source>
        <dbReference type="SAM" id="MobiDB-lite"/>
    </source>
</evidence>
<dbReference type="GO" id="GO:0006412">
    <property type="term" value="P:translation"/>
    <property type="evidence" value="ECO:0007669"/>
    <property type="project" value="InterPro"/>
</dbReference>
<organism evidence="7 8">
    <name type="scientific">Mitosporidium daphniae</name>
    <dbReference type="NCBI Taxonomy" id="1485682"/>
    <lineage>
        <taxon>Eukaryota</taxon>
        <taxon>Fungi</taxon>
        <taxon>Fungi incertae sedis</taxon>
        <taxon>Microsporidia</taxon>
        <taxon>Mitosporidium</taxon>
    </lineage>
</organism>
<dbReference type="AlphaFoldDB" id="A0A098VUV2"/>
<feature type="region of interest" description="Disordered" evidence="4">
    <location>
        <begin position="91"/>
        <end position="111"/>
    </location>
</feature>
<dbReference type="InterPro" id="IPR036235">
    <property type="entry name" value="Ribosomal_bL12_oligo_N_sf"/>
</dbReference>
<dbReference type="Proteomes" id="UP000029725">
    <property type="component" value="Unassembled WGS sequence"/>
</dbReference>
<gene>
    <name evidence="7" type="ORF">DI09_149p20</name>
</gene>
<dbReference type="PANTHER" id="PTHR45987:SF4">
    <property type="entry name" value="LARGE RIBOSOMAL SUBUNIT PROTEIN BL12M"/>
    <property type="match status" value="1"/>
</dbReference>
<dbReference type="Gene3D" id="3.30.1390.10">
    <property type="match status" value="1"/>
</dbReference>
<dbReference type="HOGENOM" id="CLU_086499_0_1_1"/>
<comment type="caution">
    <text evidence="7">The sequence shown here is derived from an EMBL/GenBank/DDBJ whole genome shotgun (WGS) entry which is preliminary data.</text>
</comment>
<keyword evidence="2" id="KW-0689">Ribosomal protein</keyword>